<feature type="domain" description="Spore protein YkvP/CgeB glycosyl transferase-like" evidence="3">
    <location>
        <begin position="408"/>
        <end position="518"/>
    </location>
</feature>
<protein>
    <recommendedName>
        <fullName evidence="3">Spore protein YkvP/CgeB glycosyl transferase-like domain-containing protein</fullName>
    </recommendedName>
</protein>
<feature type="region of interest" description="Disordered" evidence="1">
    <location>
        <begin position="65"/>
        <end position="95"/>
    </location>
</feature>
<gene>
    <name evidence="4" type="ORF">DBRI00130_LOCUS31174</name>
</gene>
<dbReference type="InterPro" id="IPR055259">
    <property type="entry name" value="YkvP/CgeB_Glyco_trans-like"/>
</dbReference>
<dbReference type="EMBL" id="HBNS01040008">
    <property type="protein sequence ID" value="CAE4638090.1"/>
    <property type="molecule type" value="Transcribed_RNA"/>
</dbReference>
<feature type="signal peptide" evidence="2">
    <location>
        <begin position="1"/>
        <end position="30"/>
    </location>
</feature>
<evidence type="ECO:0000256" key="2">
    <source>
        <dbReference type="SAM" id="SignalP"/>
    </source>
</evidence>
<sequence length="543" mass="62575">MTTLKDKPSSRRGNSMVRLFFGLSLSFALSSLVEMHTGVLKDDFAAKESEFQESQIKELKSKVDKMTASQKNKNDTIDTITERPDKLNRQQDKDHKKTVVTEEILNTLDADIESEVQKTEDSVERVQEVTAKQLKVHFWDDTTHAAPREDILVGEGWTEYNGKKLGHKKDSSTPPWFVKTDDPAEADIIIWVTVMGRHEKEVPPLDSMKHLHKVIVLDHADGCTIHRSLQQMRANETEIAYFKRSYVHRGDWNSFESNCTEAKNEVRPFAYSGAKAMMIPLDSPEADVNFIVKRPNEGKVYGKVDFSTREEKQPNSGYFTDQRYENFLVPFEDRKFTVTNILRYRKDSPNKSRNRVVEWTHEFSKEMAGEPREMKVLNDGEKDIVSDKDGYSAFVGEVENFCIGYCFGPNYLRHLRDAKIIVTCNPSGWEGDFRLWEAFLSGAMVMVDKTVTIGWMPNPPKDGKHWITYDPANKKDFMKKLRHYTDPANKAETEKIAKKGYEFVLRNHMAVNRVDYVLNEVQPKLAKYIEDPAKRAILKLPPK</sequence>
<evidence type="ECO:0000256" key="1">
    <source>
        <dbReference type="SAM" id="MobiDB-lite"/>
    </source>
</evidence>
<accession>A0A7S4S8S1</accession>
<organism evidence="4">
    <name type="scientific">Ditylum brightwellii</name>
    <dbReference type="NCBI Taxonomy" id="49249"/>
    <lineage>
        <taxon>Eukaryota</taxon>
        <taxon>Sar</taxon>
        <taxon>Stramenopiles</taxon>
        <taxon>Ochrophyta</taxon>
        <taxon>Bacillariophyta</taxon>
        <taxon>Mediophyceae</taxon>
        <taxon>Lithodesmiophycidae</taxon>
        <taxon>Lithodesmiales</taxon>
        <taxon>Lithodesmiaceae</taxon>
        <taxon>Ditylum</taxon>
    </lineage>
</organism>
<name>A0A7S4S8S1_9STRA</name>
<dbReference type="Pfam" id="PF13524">
    <property type="entry name" value="Glyco_trans_1_2"/>
    <property type="match status" value="1"/>
</dbReference>
<feature type="chain" id="PRO_5030857883" description="Spore protein YkvP/CgeB glycosyl transferase-like domain-containing protein" evidence="2">
    <location>
        <begin position="31"/>
        <end position="543"/>
    </location>
</feature>
<keyword evidence="2" id="KW-0732">Signal</keyword>
<dbReference type="AlphaFoldDB" id="A0A7S4S8S1"/>
<evidence type="ECO:0000313" key="4">
    <source>
        <dbReference type="EMBL" id="CAE4638090.1"/>
    </source>
</evidence>
<proteinExistence type="predicted"/>
<reference evidence="4" key="1">
    <citation type="submission" date="2021-01" db="EMBL/GenBank/DDBJ databases">
        <authorList>
            <person name="Corre E."/>
            <person name="Pelletier E."/>
            <person name="Niang G."/>
            <person name="Scheremetjew M."/>
            <person name="Finn R."/>
            <person name="Kale V."/>
            <person name="Holt S."/>
            <person name="Cochrane G."/>
            <person name="Meng A."/>
            <person name="Brown T."/>
            <person name="Cohen L."/>
        </authorList>
    </citation>
    <scope>NUCLEOTIDE SEQUENCE</scope>
    <source>
        <strain evidence="4">GSO104</strain>
    </source>
</reference>
<evidence type="ECO:0000259" key="3">
    <source>
        <dbReference type="Pfam" id="PF13524"/>
    </source>
</evidence>
<feature type="compositionally biased region" description="Basic and acidic residues" evidence="1">
    <location>
        <begin position="72"/>
        <end position="95"/>
    </location>
</feature>